<dbReference type="EMBL" id="CP002282">
    <property type="protein sequence ID" value="ADO84245.1"/>
    <property type="molecule type" value="Genomic_DNA"/>
</dbReference>
<name>E3HDQ9_ILYPC</name>
<comment type="function">
    <text evidence="2">Catalyzes the reversible cyclization of carbamoyl aspartate to dihydroorotate.</text>
</comment>
<evidence type="ECO:0000259" key="6">
    <source>
        <dbReference type="Pfam" id="PF01979"/>
    </source>
</evidence>
<evidence type="ECO:0000256" key="1">
    <source>
        <dbReference type="ARBA" id="ARBA00001947"/>
    </source>
</evidence>
<reference evidence="7 8" key="1">
    <citation type="journal article" date="2010" name="Stand. Genomic Sci.">
        <title>Complete genome sequence of Ilyobacter polytropus type strain (CuHbu1).</title>
        <authorList>
            <person name="Sikorski J."/>
            <person name="Chertkov O."/>
            <person name="Lapidus A."/>
            <person name="Nolan M."/>
            <person name="Lucas S."/>
            <person name="Del Rio T.G."/>
            <person name="Tice H."/>
            <person name="Cheng J.F."/>
            <person name="Tapia R."/>
            <person name="Han C."/>
            <person name="Goodwin L."/>
            <person name="Pitluck S."/>
            <person name="Liolios K."/>
            <person name="Ivanova N."/>
            <person name="Mavromatis K."/>
            <person name="Mikhailova N."/>
            <person name="Pati A."/>
            <person name="Chen A."/>
            <person name="Palaniappan K."/>
            <person name="Land M."/>
            <person name="Hauser L."/>
            <person name="Chang Y.J."/>
            <person name="Jeffries C.D."/>
            <person name="Brambilla E."/>
            <person name="Yasawong M."/>
            <person name="Rohde M."/>
            <person name="Pukall R."/>
            <person name="Spring S."/>
            <person name="Goker M."/>
            <person name="Woyke T."/>
            <person name="Bristow J."/>
            <person name="Eisen J.A."/>
            <person name="Markowitz V."/>
            <person name="Hugenholtz P."/>
            <person name="Kyrpides N.C."/>
            <person name="Klenk H.P."/>
        </authorList>
    </citation>
    <scope>NUCLEOTIDE SEQUENCE [LARGE SCALE GENOMIC DNA]</scope>
    <source>
        <strain evidence="8">ATCC 51220 / DSM 2926 / LMG 16218 / CuHBu1</strain>
        <plasmid evidence="8">pILYOP01</plasmid>
    </source>
</reference>
<dbReference type="SUPFAM" id="SSF51338">
    <property type="entry name" value="Composite domain of metallo-dependent hydrolases"/>
    <property type="match status" value="1"/>
</dbReference>
<dbReference type="Pfam" id="PF01979">
    <property type="entry name" value="Amidohydro_1"/>
    <property type="match status" value="1"/>
</dbReference>
<dbReference type="Proteomes" id="UP000006875">
    <property type="component" value="Plasmid pILYOP01"/>
</dbReference>
<sequence length="418" mass="47141">MLIKNARLVLENGEETLRDILVSKGKIAEISKEISIEDAIKKVFKTDTHLVRMDYLDLEGRYLIPGVVDPHVHMRDPGLTHKESATTGSMACAKGGVTTFLDMPNTIPATITEEILDDKRDIFKNKTYVDYGFHFGAAGDNNSQEIKNVKNTASTKVFLNISTGKMMVENDEILNEIFSSSEIVSVHAEEEMVKKAISLSKKNKNRLYLCHLSLVEEVEELKKAKEEGMKVYGEVTPHHLFLNTNNRDENEQNSKLLIMKPELKRDKDNEKLWDALNNGIIDTVGTDHAPHLLSEKMEKTTFGIPGVEHSLEIMLKGIKEGKISMKRLIEVMSKNPAEIFNIKNKGKIKVGYDADFVEIDMNQERVIKREEVISKCGWSPYEGIKTGGTVLTTIVRGEIVYKNGNFKNKIGREVEFNG</sequence>
<dbReference type="AlphaFoldDB" id="E3HDQ9"/>
<evidence type="ECO:0000313" key="8">
    <source>
        <dbReference type="Proteomes" id="UP000006875"/>
    </source>
</evidence>
<proteinExistence type="inferred from homology"/>
<dbReference type="InterPro" id="IPR011059">
    <property type="entry name" value="Metal-dep_hydrolase_composite"/>
</dbReference>
<evidence type="ECO:0000256" key="2">
    <source>
        <dbReference type="ARBA" id="ARBA00002368"/>
    </source>
</evidence>
<geneLocation type="plasmid" evidence="7 8">
    <name>pILYOP01</name>
</geneLocation>
<feature type="domain" description="Amidohydrolase-related" evidence="6">
    <location>
        <begin position="62"/>
        <end position="400"/>
    </location>
</feature>
<dbReference type="GO" id="GO:0004038">
    <property type="term" value="F:allantoinase activity"/>
    <property type="evidence" value="ECO:0007669"/>
    <property type="project" value="TreeGrafter"/>
</dbReference>
<dbReference type="GO" id="GO:0046872">
    <property type="term" value="F:metal ion binding"/>
    <property type="evidence" value="ECO:0007669"/>
    <property type="project" value="UniProtKB-KW"/>
</dbReference>
<dbReference type="InterPro" id="IPR032466">
    <property type="entry name" value="Metal_Hydrolase"/>
</dbReference>
<dbReference type="InterPro" id="IPR050138">
    <property type="entry name" value="DHOase/Allantoinase_Hydrolase"/>
</dbReference>
<dbReference type="Gene3D" id="2.30.40.10">
    <property type="entry name" value="Urease, subunit C, domain 1"/>
    <property type="match status" value="1"/>
</dbReference>
<keyword evidence="7" id="KW-0614">Plasmid</keyword>
<dbReference type="InterPro" id="IPR006680">
    <property type="entry name" value="Amidohydro-rel"/>
</dbReference>
<dbReference type="PANTHER" id="PTHR43668:SF4">
    <property type="entry name" value="ALLANTOINASE"/>
    <property type="match status" value="1"/>
</dbReference>
<dbReference type="OrthoDB" id="9765462at2"/>
<evidence type="ECO:0000256" key="5">
    <source>
        <dbReference type="ARBA" id="ARBA00022801"/>
    </source>
</evidence>
<protein>
    <submittedName>
        <fullName evidence="7">Dihydroorotase, multifunctional complex type</fullName>
    </submittedName>
</protein>
<dbReference type="KEGG" id="ipo:Ilyop_2486"/>
<accession>E3HDQ9</accession>
<evidence type="ECO:0000256" key="3">
    <source>
        <dbReference type="ARBA" id="ARBA00010286"/>
    </source>
</evidence>
<keyword evidence="8" id="KW-1185">Reference proteome</keyword>
<dbReference type="PANTHER" id="PTHR43668">
    <property type="entry name" value="ALLANTOINASE"/>
    <property type="match status" value="1"/>
</dbReference>
<dbReference type="Gene3D" id="3.20.20.140">
    <property type="entry name" value="Metal-dependent hydrolases"/>
    <property type="match status" value="2"/>
</dbReference>
<dbReference type="InterPro" id="IPR002195">
    <property type="entry name" value="Dihydroorotase_CS"/>
</dbReference>
<dbReference type="GO" id="GO:0006145">
    <property type="term" value="P:purine nucleobase catabolic process"/>
    <property type="evidence" value="ECO:0007669"/>
    <property type="project" value="TreeGrafter"/>
</dbReference>
<organism evidence="7 8">
    <name type="scientific">Ilyobacter polytropus (strain ATCC 51220 / DSM 2926 / LMG 16218 / CuHBu1)</name>
    <dbReference type="NCBI Taxonomy" id="572544"/>
    <lineage>
        <taxon>Bacteria</taxon>
        <taxon>Fusobacteriati</taxon>
        <taxon>Fusobacteriota</taxon>
        <taxon>Fusobacteriia</taxon>
        <taxon>Fusobacteriales</taxon>
        <taxon>Fusobacteriaceae</taxon>
        <taxon>Ilyobacter</taxon>
    </lineage>
</organism>
<dbReference type="SUPFAM" id="SSF51556">
    <property type="entry name" value="Metallo-dependent hydrolases"/>
    <property type="match status" value="1"/>
</dbReference>
<comment type="cofactor">
    <cofactor evidence="1">
        <name>Zn(2+)</name>
        <dbReference type="ChEBI" id="CHEBI:29105"/>
    </cofactor>
</comment>
<dbReference type="RefSeq" id="WP_013388904.1">
    <property type="nucleotide sequence ID" value="NC_014633.1"/>
</dbReference>
<keyword evidence="4" id="KW-0479">Metal-binding</keyword>
<dbReference type="PROSITE" id="PS00483">
    <property type="entry name" value="DIHYDROOROTASE_2"/>
    <property type="match status" value="1"/>
</dbReference>
<evidence type="ECO:0000313" key="7">
    <source>
        <dbReference type="EMBL" id="ADO84245.1"/>
    </source>
</evidence>
<gene>
    <name evidence="7" type="ordered locus">Ilyop_2486</name>
</gene>
<dbReference type="HOGENOM" id="CLU_015572_1_1_0"/>
<evidence type="ECO:0000256" key="4">
    <source>
        <dbReference type="ARBA" id="ARBA00022723"/>
    </source>
</evidence>
<keyword evidence="5" id="KW-0378">Hydrolase</keyword>
<dbReference type="GO" id="GO:0005737">
    <property type="term" value="C:cytoplasm"/>
    <property type="evidence" value="ECO:0007669"/>
    <property type="project" value="TreeGrafter"/>
</dbReference>
<comment type="similarity">
    <text evidence="3">Belongs to the metallo-dependent hydrolases superfamily. DHOase family. Class I DHOase subfamily.</text>
</comment>